<evidence type="ECO:0000256" key="6">
    <source>
        <dbReference type="SAM" id="MobiDB-lite"/>
    </source>
</evidence>
<dbReference type="PROSITE" id="PS51892">
    <property type="entry name" value="SUBTILASE"/>
    <property type="match status" value="1"/>
</dbReference>
<keyword evidence="8" id="KW-0732">Signal</keyword>
<feature type="active site" description="Charge relay system" evidence="5">
    <location>
        <position position="95"/>
    </location>
</feature>
<comment type="similarity">
    <text evidence="1 5">Belongs to the peptidase S8 family.</text>
</comment>
<gene>
    <name evidence="10" type="ORF">GCM10023235_30130</name>
</gene>
<name>A0ABP9DL85_9ACTN</name>
<feature type="compositionally biased region" description="Low complexity" evidence="6">
    <location>
        <begin position="450"/>
        <end position="462"/>
    </location>
</feature>
<keyword evidence="7" id="KW-0812">Transmembrane</keyword>
<evidence type="ECO:0000256" key="1">
    <source>
        <dbReference type="ARBA" id="ARBA00011073"/>
    </source>
</evidence>
<reference evidence="11" key="1">
    <citation type="journal article" date="2019" name="Int. J. Syst. Evol. Microbiol.">
        <title>The Global Catalogue of Microorganisms (GCM) 10K type strain sequencing project: providing services to taxonomists for standard genome sequencing and annotation.</title>
        <authorList>
            <consortium name="The Broad Institute Genomics Platform"/>
            <consortium name="The Broad Institute Genome Sequencing Center for Infectious Disease"/>
            <person name="Wu L."/>
            <person name="Ma J."/>
        </authorList>
    </citation>
    <scope>NUCLEOTIDE SEQUENCE [LARGE SCALE GENOMIC DNA]</scope>
    <source>
        <strain evidence="11">JCM 13006</strain>
    </source>
</reference>
<feature type="region of interest" description="Disordered" evidence="6">
    <location>
        <begin position="323"/>
        <end position="365"/>
    </location>
</feature>
<accession>A0ABP9DL85</accession>
<keyword evidence="3 5" id="KW-0378">Hydrolase</keyword>
<evidence type="ECO:0000256" key="7">
    <source>
        <dbReference type="SAM" id="Phobius"/>
    </source>
</evidence>
<feature type="active site" description="Charge relay system" evidence="5">
    <location>
        <position position="252"/>
    </location>
</feature>
<feature type="signal peptide" evidence="8">
    <location>
        <begin position="1"/>
        <end position="29"/>
    </location>
</feature>
<keyword evidence="11" id="KW-1185">Reference proteome</keyword>
<dbReference type="SUPFAM" id="SSF52743">
    <property type="entry name" value="Subtilisin-like"/>
    <property type="match status" value="1"/>
</dbReference>
<keyword evidence="7" id="KW-1133">Transmembrane helix</keyword>
<feature type="compositionally biased region" description="Low complexity" evidence="6">
    <location>
        <begin position="328"/>
        <end position="338"/>
    </location>
</feature>
<dbReference type="InterPro" id="IPR050131">
    <property type="entry name" value="Peptidase_S8_subtilisin-like"/>
</dbReference>
<dbReference type="InterPro" id="IPR036852">
    <property type="entry name" value="Peptidase_S8/S53_dom_sf"/>
</dbReference>
<feature type="chain" id="PRO_5046850939" description="Peptidase S8/S53 domain-containing protein" evidence="8">
    <location>
        <begin position="30"/>
        <end position="462"/>
    </location>
</feature>
<keyword evidence="4 5" id="KW-0720">Serine protease</keyword>
<evidence type="ECO:0000256" key="4">
    <source>
        <dbReference type="ARBA" id="ARBA00022825"/>
    </source>
</evidence>
<evidence type="ECO:0000256" key="5">
    <source>
        <dbReference type="PROSITE-ProRule" id="PRU01240"/>
    </source>
</evidence>
<dbReference type="EMBL" id="BAABIS010000001">
    <property type="protein sequence ID" value="GAA4851083.1"/>
    <property type="molecule type" value="Genomic_DNA"/>
</dbReference>
<evidence type="ECO:0000256" key="3">
    <source>
        <dbReference type="ARBA" id="ARBA00022801"/>
    </source>
</evidence>
<keyword evidence="7" id="KW-0472">Membrane</keyword>
<keyword evidence="2 5" id="KW-0645">Protease</keyword>
<dbReference type="Gene3D" id="3.40.50.200">
    <property type="entry name" value="Peptidase S8/S53 domain"/>
    <property type="match status" value="1"/>
</dbReference>
<feature type="compositionally biased region" description="Pro residues" evidence="6">
    <location>
        <begin position="398"/>
        <end position="411"/>
    </location>
</feature>
<feature type="transmembrane region" description="Helical" evidence="7">
    <location>
        <begin position="370"/>
        <end position="390"/>
    </location>
</feature>
<evidence type="ECO:0000313" key="11">
    <source>
        <dbReference type="Proteomes" id="UP001501752"/>
    </source>
</evidence>
<dbReference type="PANTHER" id="PTHR43806">
    <property type="entry name" value="PEPTIDASE S8"/>
    <property type="match status" value="1"/>
</dbReference>
<dbReference type="PRINTS" id="PR00723">
    <property type="entry name" value="SUBTILISIN"/>
</dbReference>
<feature type="compositionally biased region" description="Low complexity" evidence="6">
    <location>
        <begin position="353"/>
        <end position="362"/>
    </location>
</feature>
<evidence type="ECO:0000259" key="9">
    <source>
        <dbReference type="Pfam" id="PF00082"/>
    </source>
</evidence>
<organism evidence="10 11">
    <name type="scientific">Kitasatospora terrestris</name>
    <dbReference type="NCBI Taxonomy" id="258051"/>
    <lineage>
        <taxon>Bacteria</taxon>
        <taxon>Bacillati</taxon>
        <taxon>Actinomycetota</taxon>
        <taxon>Actinomycetes</taxon>
        <taxon>Kitasatosporales</taxon>
        <taxon>Streptomycetaceae</taxon>
        <taxon>Kitasatospora</taxon>
    </lineage>
</organism>
<dbReference type="RefSeq" id="WP_345697343.1">
    <property type="nucleotide sequence ID" value="NZ_BAABIS010000001.1"/>
</dbReference>
<feature type="active site" description="Charge relay system" evidence="5">
    <location>
        <position position="62"/>
    </location>
</feature>
<dbReference type="Proteomes" id="UP001501752">
    <property type="component" value="Unassembled WGS sequence"/>
</dbReference>
<protein>
    <recommendedName>
        <fullName evidence="9">Peptidase S8/S53 domain-containing protein</fullName>
    </recommendedName>
</protein>
<comment type="caution">
    <text evidence="10">The sequence shown here is derived from an EMBL/GenBank/DDBJ whole genome shotgun (WGS) entry which is preliminary data.</text>
</comment>
<evidence type="ECO:0000313" key="10">
    <source>
        <dbReference type="EMBL" id="GAA4851083.1"/>
    </source>
</evidence>
<dbReference type="PANTHER" id="PTHR43806:SF11">
    <property type="entry name" value="CEREVISIN-RELATED"/>
    <property type="match status" value="1"/>
</dbReference>
<feature type="compositionally biased region" description="Low complexity" evidence="6">
    <location>
        <begin position="412"/>
        <end position="430"/>
    </location>
</feature>
<evidence type="ECO:0000256" key="2">
    <source>
        <dbReference type="ARBA" id="ARBA00022670"/>
    </source>
</evidence>
<proteinExistence type="inferred from homology"/>
<feature type="compositionally biased region" description="Pro residues" evidence="6">
    <location>
        <begin position="431"/>
        <end position="449"/>
    </location>
</feature>
<evidence type="ECO:0000256" key="8">
    <source>
        <dbReference type="SAM" id="SignalP"/>
    </source>
</evidence>
<sequence length="462" mass="46697">MTLTKAMRALGATTLAGALLLTAAPLATADQVRDGQWVNAYYDVSKVWSVSKGDGVIVAVLDEGVDASHPDLAGQVLPGFDLSGKGLAQKPTDSHGTGMAAEIAGHGHGNGEGVVGLAPGAKILPIYKQDSQGRSVFPQGIRWAVDHGAKIINVSQGGYVPAGSEPALTEALAYAAQHDVLVVASAGNDGRNVLHNPANEAGVLAVGATDKSDAAWSKSNYGPQVLLSAPGVRMVTAGDCSGGLYCVADGTSDSTAYVSAAAALIRAKFPQLTAGQVANRLVKSAKVPGALQGAKLPDPHYGYGILRPYEALTMDIPAGSAQGPLAKSAGSTASSGAATPGGAGQNSDLPTLPGTGPASKSGSSGGISPGTIVMGIVLLLVVLIAVVVVATKNRRRPSVPPAPPYGQPQQPPYGAAPGWPPAQQQPYGNQAPPPGFPPQNPQQPQPNPYQNPYGQGGNQQQR</sequence>
<dbReference type="Pfam" id="PF00082">
    <property type="entry name" value="Peptidase_S8"/>
    <property type="match status" value="1"/>
</dbReference>
<feature type="region of interest" description="Disordered" evidence="6">
    <location>
        <begin position="395"/>
        <end position="462"/>
    </location>
</feature>
<dbReference type="InterPro" id="IPR015500">
    <property type="entry name" value="Peptidase_S8_subtilisin-rel"/>
</dbReference>
<dbReference type="InterPro" id="IPR000209">
    <property type="entry name" value="Peptidase_S8/S53_dom"/>
</dbReference>
<feature type="domain" description="Peptidase S8/S53" evidence="9">
    <location>
        <begin position="53"/>
        <end position="304"/>
    </location>
</feature>